<name>A0ABP5HQR5_9ACTN</name>
<dbReference type="PANTHER" id="PTHR44196">
    <property type="entry name" value="DEHYDROGENASE/REDUCTASE SDR FAMILY MEMBER 7B"/>
    <property type="match status" value="1"/>
</dbReference>
<feature type="domain" description="Ketoreductase" evidence="4">
    <location>
        <begin position="6"/>
        <end position="197"/>
    </location>
</feature>
<gene>
    <name evidence="5" type="ORF">GCM10009821_27380</name>
</gene>
<dbReference type="SUPFAM" id="SSF51735">
    <property type="entry name" value="NAD(P)-binding Rossmann-fold domains"/>
    <property type="match status" value="1"/>
</dbReference>
<evidence type="ECO:0000256" key="3">
    <source>
        <dbReference type="RuleBase" id="RU000363"/>
    </source>
</evidence>
<keyword evidence="2" id="KW-0560">Oxidoreductase</keyword>
<evidence type="ECO:0000259" key="4">
    <source>
        <dbReference type="SMART" id="SM00822"/>
    </source>
</evidence>
<comment type="caution">
    <text evidence="5">The sequence shown here is derived from an EMBL/GenBank/DDBJ whole genome shotgun (WGS) entry which is preliminary data.</text>
</comment>
<evidence type="ECO:0000313" key="5">
    <source>
        <dbReference type="EMBL" id="GAA2084523.1"/>
    </source>
</evidence>
<dbReference type="EMBL" id="BAAAPY010000013">
    <property type="protein sequence ID" value="GAA2084523.1"/>
    <property type="molecule type" value="Genomic_DNA"/>
</dbReference>
<reference evidence="6" key="1">
    <citation type="journal article" date="2019" name="Int. J. Syst. Evol. Microbiol.">
        <title>The Global Catalogue of Microorganisms (GCM) 10K type strain sequencing project: providing services to taxonomists for standard genome sequencing and annotation.</title>
        <authorList>
            <consortium name="The Broad Institute Genomics Platform"/>
            <consortium name="The Broad Institute Genome Sequencing Center for Infectious Disease"/>
            <person name="Wu L."/>
            <person name="Ma J."/>
        </authorList>
    </citation>
    <scope>NUCLEOTIDE SEQUENCE [LARGE SCALE GENOMIC DNA]</scope>
    <source>
        <strain evidence="6">JCM 15749</strain>
    </source>
</reference>
<dbReference type="Gene3D" id="3.40.50.720">
    <property type="entry name" value="NAD(P)-binding Rossmann-like Domain"/>
    <property type="match status" value="1"/>
</dbReference>
<organism evidence="5 6">
    <name type="scientific">Aeromicrobium halocynthiae</name>
    <dbReference type="NCBI Taxonomy" id="560557"/>
    <lineage>
        <taxon>Bacteria</taxon>
        <taxon>Bacillati</taxon>
        <taxon>Actinomycetota</taxon>
        <taxon>Actinomycetes</taxon>
        <taxon>Propionibacteriales</taxon>
        <taxon>Nocardioidaceae</taxon>
        <taxon>Aeromicrobium</taxon>
    </lineage>
</organism>
<dbReference type="Pfam" id="PF00106">
    <property type="entry name" value="adh_short"/>
    <property type="match status" value="1"/>
</dbReference>
<keyword evidence="6" id="KW-1185">Reference proteome</keyword>
<dbReference type="InterPro" id="IPR002347">
    <property type="entry name" value="SDR_fam"/>
</dbReference>
<dbReference type="InterPro" id="IPR057326">
    <property type="entry name" value="KR_dom"/>
</dbReference>
<dbReference type="RefSeq" id="WP_344329790.1">
    <property type="nucleotide sequence ID" value="NZ_BAAAPY010000013.1"/>
</dbReference>
<evidence type="ECO:0000256" key="1">
    <source>
        <dbReference type="ARBA" id="ARBA00006484"/>
    </source>
</evidence>
<dbReference type="InterPro" id="IPR036291">
    <property type="entry name" value="NAD(P)-bd_dom_sf"/>
</dbReference>
<dbReference type="PRINTS" id="PR00081">
    <property type="entry name" value="GDHRDH"/>
</dbReference>
<dbReference type="SMART" id="SM00822">
    <property type="entry name" value="PKS_KR"/>
    <property type="match status" value="1"/>
</dbReference>
<evidence type="ECO:0000313" key="6">
    <source>
        <dbReference type="Proteomes" id="UP001501480"/>
    </source>
</evidence>
<protein>
    <recommendedName>
        <fullName evidence="4">Ketoreductase domain-containing protein</fullName>
    </recommendedName>
</protein>
<proteinExistence type="inferred from homology"/>
<evidence type="ECO:0000256" key="2">
    <source>
        <dbReference type="ARBA" id="ARBA00023002"/>
    </source>
</evidence>
<dbReference type="PRINTS" id="PR00080">
    <property type="entry name" value="SDRFAMILY"/>
</dbReference>
<dbReference type="CDD" id="cd05233">
    <property type="entry name" value="SDR_c"/>
    <property type="match status" value="1"/>
</dbReference>
<accession>A0ABP5HQR5</accession>
<comment type="similarity">
    <text evidence="1 3">Belongs to the short-chain dehydrogenases/reductases (SDR) family.</text>
</comment>
<sequence length="270" mass="28725">MSRRPGVAVITGASSGIGAEAAVQLGARGWTVCLLARRADELADVAERVRAAGGTASTHPVDLTDDDATTAVVATLLEAHPVIDVLVNNAARSIRRPIRESVDRLHDYERTMAINYLAAVRLTLALLPRFLEQAADGRGGGHVVFSSTMSSQLPIPLFSAYLASKAAVESFARSLRAEHGHAGVTTTVVYFPMVRTEMSGATAIYAAMPMMSPRKAGGWLVKAAVDRPTRVTSLAGAASEAGMSILPGVLTKVITPQLRRMDRRLARRTR</sequence>
<dbReference type="PANTHER" id="PTHR44196:SF1">
    <property type="entry name" value="DEHYDROGENASE_REDUCTASE SDR FAMILY MEMBER 7B"/>
    <property type="match status" value="1"/>
</dbReference>
<dbReference type="Proteomes" id="UP001501480">
    <property type="component" value="Unassembled WGS sequence"/>
</dbReference>